<feature type="compositionally biased region" description="Polar residues" evidence="9">
    <location>
        <begin position="102"/>
        <end position="121"/>
    </location>
</feature>
<evidence type="ECO:0000313" key="11">
    <source>
        <dbReference type="EMBL" id="TYI54511.1"/>
    </source>
</evidence>
<comment type="subcellular location">
    <subcellularLocation>
        <location evidence="8">Nucleus</location>
    </subcellularLocation>
</comment>
<dbReference type="PANTHER" id="PTHR31089:SF75">
    <property type="entry name" value="CYCLIC DOF FACTOR 2"/>
    <property type="match status" value="1"/>
</dbReference>
<dbReference type="GO" id="GO:0003677">
    <property type="term" value="F:DNA binding"/>
    <property type="evidence" value="ECO:0007669"/>
    <property type="project" value="UniProtKB-UniRule"/>
</dbReference>
<keyword evidence="7 8" id="KW-0539">Nucleus</keyword>
<feature type="region of interest" description="Disordered" evidence="9">
    <location>
        <begin position="390"/>
        <end position="445"/>
    </location>
</feature>
<evidence type="ECO:0000313" key="12">
    <source>
        <dbReference type="Proteomes" id="UP000323597"/>
    </source>
</evidence>
<feature type="domain" description="Dof-type" evidence="10">
    <location>
        <begin position="157"/>
        <end position="211"/>
    </location>
</feature>
<evidence type="ECO:0000256" key="4">
    <source>
        <dbReference type="ARBA" id="ARBA00023015"/>
    </source>
</evidence>
<feature type="compositionally biased region" description="Low complexity" evidence="9">
    <location>
        <begin position="396"/>
        <end position="409"/>
    </location>
</feature>
<keyword evidence="12" id="KW-1185">Reference proteome</keyword>
<evidence type="ECO:0000256" key="3">
    <source>
        <dbReference type="ARBA" id="ARBA00022833"/>
    </source>
</evidence>
<name>A0A5D2SNL4_GOSMU</name>
<dbReference type="PROSITE" id="PS50884">
    <property type="entry name" value="ZF_DOF_2"/>
    <property type="match status" value="1"/>
</dbReference>
<evidence type="ECO:0000259" key="10">
    <source>
        <dbReference type="PROSITE" id="PS50884"/>
    </source>
</evidence>
<evidence type="ECO:0000256" key="2">
    <source>
        <dbReference type="ARBA" id="ARBA00022771"/>
    </source>
</evidence>
<dbReference type="AlphaFoldDB" id="A0A5D2SNL4"/>
<feature type="region of interest" description="Disordered" evidence="9">
    <location>
        <begin position="486"/>
        <end position="517"/>
    </location>
</feature>
<dbReference type="EMBL" id="CM017659">
    <property type="protein sequence ID" value="TYI54511.1"/>
    <property type="molecule type" value="Genomic_DNA"/>
</dbReference>
<keyword evidence="4" id="KW-0805">Transcription regulation</keyword>
<dbReference type="PANTHER" id="PTHR31089">
    <property type="entry name" value="CYCLIC DOF FACTOR 2"/>
    <property type="match status" value="1"/>
</dbReference>
<reference evidence="11 12" key="1">
    <citation type="submission" date="2019-07" db="EMBL/GenBank/DDBJ databases">
        <title>WGS assembly of Gossypium mustelinum.</title>
        <authorList>
            <person name="Chen Z.J."/>
            <person name="Sreedasyam A."/>
            <person name="Ando A."/>
            <person name="Song Q."/>
            <person name="De L."/>
            <person name="Hulse-Kemp A."/>
            <person name="Ding M."/>
            <person name="Ye W."/>
            <person name="Kirkbride R."/>
            <person name="Jenkins J."/>
            <person name="Plott C."/>
            <person name="Lovell J."/>
            <person name="Lin Y.-M."/>
            <person name="Vaughn R."/>
            <person name="Liu B."/>
            <person name="Li W."/>
            <person name="Simpson S."/>
            <person name="Scheffler B."/>
            <person name="Saski C."/>
            <person name="Grover C."/>
            <person name="Hu G."/>
            <person name="Conover J."/>
            <person name="Carlson J."/>
            <person name="Shu S."/>
            <person name="Boston L."/>
            <person name="Williams M."/>
            <person name="Peterson D."/>
            <person name="Mcgee K."/>
            <person name="Jones D."/>
            <person name="Wendel J."/>
            <person name="Stelly D."/>
            <person name="Grimwood J."/>
            <person name="Schmutz J."/>
        </authorList>
    </citation>
    <scope>NUCLEOTIDE SEQUENCE [LARGE SCALE GENOMIC DNA]</scope>
    <source>
        <strain evidence="11">1408120.09</strain>
    </source>
</reference>
<feature type="compositionally biased region" description="Basic and acidic residues" evidence="9">
    <location>
        <begin position="57"/>
        <end position="95"/>
    </location>
</feature>
<dbReference type="InterPro" id="IPR045174">
    <property type="entry name" value="Dof"/>
</dbReference>
<accession>A0A5D2SNL4</accession>
<evidence type="ECO:0000256" key="1">
    <source>
        <dbReference type="ARBA" id="ARBA00022723"/>
    </source>
</evidence>
<keyword evidence="6" id="KW-0804">Transcription</keyword>
<feature type="compositionally biased region" description="Polar residues" evidence="9">
    <location>
        <begin position="299"/>
        <end position="308"/>
    </location>
</feature>
<feature type="region of interest" description="Disordered" evidence="9">
    <location>
        <begin position="296"/>
        <end position="315"/>
    </location>
</feature>
<dbReference type="GO" id="GO:0005634">
    <property type="term" value="C:nucleus"/>
    <property type="evidence" value="ECO:0007669"/>
    <property type="project" value="UniProtKB-SubCell"/>
</dbReference>
<evidence type="ECO:0000256" key="5">
    <source>
        <dbReference type="ARBA" id="ARBA00023125"/>
    </source>
</evidence>
<keyword evidence="3" id="KW-0862">Zinc</keyword>
<organism evidence="11 12">
    <name type="scientific">Gossypium mustelinum</name>
    <name type="common">Cotton</name>
    <name type="synonym">Gossypium caicoense</name>
    <dbReference type="NCBI Taxonomy" id="34275"/>
    <lineage>
        <taxon>Eukaryota</taxon>
        <taxon>Viridiplantae</taxon>
        <taxon>Streptophyta</taxon>
        <taxon>Embryophyta</taxon>
        <taxon>Tracheophyta</taxon>
        <taxon>Spermatophyta</taxon>
        <taxon>Magnoliopsida</taxon>
        <taxon>eudicotyledons</taxon>
        <taxon>Gunneridae</taxon>
        <taxon>Pentapetalae</taxon>
        <taxon>rosids</taxon>
        <taxon>malvids</taxon>
        <taxon>Malvales</taxon>
        <taxon>Malvaceae</taxon>
        <taxon>Malvoideae</taxon>
        <taxon>Gossypium</taxon>
    </lineage>
</organism>
<evidence type="ECO:0000256" key="6">
    <source>
        <dbReference type="ARBA" id="ARBA00023163"/>
    </source>
</evidence>
<dbReference type="Pfam" id="PF02701">
    <property type="entry name" value="Zn_ribbon_Dof"/>
    <property type="match status" value="1"/>
</dbReference>
<dbReference type="PROSITE" id="PS01361">
    <property type="entry name" value="ZF_DOF_1"/>
    <property type="match status" value="1"/>
</dbReference>
<dbReference type="GO" id="GO:0008270">
    <property type="term" value="F:zinc ion binding"/>
    <property type="evidence" value="ECO:0007669"/>
    <property type="project" value="UniProtKB-KW"/>
</dbReference>
<protein>
    <recommendedName>
        <fullName evidence="10">Dof-type domain-containing protein</fullName>
    </recommendedName>
</protein>
<evidence type="ECO:0000256" key="9">
    <source>
        <dbReference type="SAM" id="MobiDB-lite"/>
    </source>
</evidence>
<keyword evidence="2 8" id="KW-0863">Zinc-finger</keyword>
<feature type="region of interest" description="Disordered" evidence="9">
    <location>
        <begin position="30"/>
        <end position="155"/>
    </location>
</feature>
<dbReference type="Proteomes" id="UP000323597">
    <property type="component" value="Chromosome D11"/>
</dbReference>
<sequence length="517" mass="56118">MSERKDPAIKLFGKMIPLPEKSPKVATADFCATCGDDNTNNDHSCSTNSCSTNSSPEENKGEEREAEKDTVGAKTTDVEHEVADRKEEEGSKQDDGAPPVTSGESTNLEANSGASDNSKTPSAEKESTALKTSKTEEDQSETSNPQEKTLKKPTKILPCPRCNSMDTKFCYYNNYNVNQPRHFCKNCQRYWTAGGTMRNVPVGAGRRKNKNSASHYRQVTVSEALQNARIDIPNGVHHPALKANGTVLTFGSDAPLCESMASVLNLADKTMHNTTRNGFHRPEELKIPVSCKDGENGVECSNGSSVPTSKDEAGKSGLQDQMMQNCQGFQPQMQCYPGAFWPYPWNSAQWSSPVPPPPPAFCPPGCYPMPFYPAAAYWGCTVPGTWNGPWHPQPSPSKQSASSSGPDSPTLGKHSRDENTSKPSNSGEEEQVKENNAERSLWIPKTLRIDDPGEAAKSSIWATLGIKNDKSDSIGGGGLFKAFQSKGDERTEVPETSPVLQANPAALSRSINFRESS</sequence>
<keyword evidence="5 8" id="KW-0238">DNA-binding</keyword>
<keyword evidence="1" id="KW-0479">Metal-binding</keyword>
<evidence type="ECO:0000256" key="8">
    <source>
        <dbReference type="PROSITE-ProRule" id="PRU00071"/>
    </source>
</evidence>
<dbReference type="GO" id="GO:0003700">
    <property type="term" value="F:DNA-binding transcription factor activity"/>
    <property type="evidence" value="ECO:0007669"/>
    <property type="project" value="InterPro"/>
</dbReference>
<evidence type="ECO:0000256" key="7">
    <source>
        <dbReference type="ARBA" id="ARBA00023242"/>
    </source>
</evidence>
<feature type="compositionally biased region" description="Basic and acidic residues" evidence="9">
    <location>
        <begin position="122"/>
        <end position="137"/>
    </location>
</feature>
<dbReference type="InterPro" id="IPR003851">
    <property type="entry name" value="Znf_Dof"/>
</dbReference>
<proteinExistence type="predicted"/>
<feature type="compositionally biased region" description="Low complexity" evidence="9">
    <location>
        <begin position="36"/>
        <end position="55"/>
    </location>
</feature>
<gene>
    <name evidence="11" type="ORF">E1A91_D11G079500v1</name>
</gene>